<sequence length="75" mass="8212">MKRGKNMKVHNKGTIRVELTDLETQSTIKQTFSNVKADQPDEAVLALSGIVASLTKGAAEVAGTYQTIEYQMLQD</sequence>
<evidence type="ECO:0000313" key="1">
    <source>
        <dbReference type="EMBL" id="EFU74998.1"/>
    </source>
</evidence>
<name>E6LCY8_ENTI1</name>
<protein>
    <recommendedName>
        <fullName evidence="3">DUF1659 domain-containing protein</fullName>
    </recommendedName>
</protein>
<dbReference type="AlphaFoldDB" id="E6LCY8"/>
<dbReference type="eggNOG" id="ENOG503077A">
    <property type="taxonomic scope" value="Bacteria"/>
</dbReference>
<dbReference type="Proteomes" id="UP000010296">
    <property type="component" value="Unassembled WGS sequence"/>
</dbReference>
<reference evidence="1 2" key="1">
    <citation type="submission" date="2010-12" db="EMBL/GenBank/DDBJ databases">
        <authorList>
            <person name="Muzny D."/>
            <person name="Qin X."/>
            <person name="Deng J."/>
            <person name="Jiang H."/>
            <person name="Liu Y."/>
            <person name="Qu J."/>
            <person name="Song X.-Z."/>
            <person name="Zhang L."/>
            <person name="Thornton R."/>
            <person name="Coyle M."/>
            <person name="Francisco L."/>
            <person name="Jackson L."/>
            <person name="Javaid M."/>
            <person name="Korchina V."/>
            <person name="Kovar C."/>
            <person name="Mata R."/>
            <person name="Mathew T."/>
            <person name="Ngo R."/>
            <person name="Nguyen L."/>
            <person name="Nguyen N."/>
            <person name="Okwuonu G."/>
            <person name="Ongeri F."/>
            <person name="Pham C."/>
            <person name="Simmons D."/>
            <person name="Wilczek-Boney K."/>
            <person name="Hale W."/>
            <person name="Jakkamsetti A."/>
            <person name="Pham P."/>
            <person name="Ruth R."/>
            <person name="San Lucas F."/>
            <person name="Warren J."/>
            <person name="Zhang J."/>
            <person name="Zhao Z."/>
            <person name="Zhou C."/>
            <person name="Zhu D."/>
            <person name="Lee S."/>
            <person name="Bess C."/>
            <person name="Blankenburg K."/>
            <person name="Forbes L."/>
            <person name="Fu Q."/>
            <person name="Gubbala S."/>
            <person name="Hirani K."/>
            <person name="Jayaseelan J.C."/>
            <person name="Lara F."/>
            <person name="Munidasa M."/>
            <person name="Palculict T."/>
            <person name="Patil S."/>
            <person name="Pu L.-L."/>
            <person name="Saada N."/>
            <person name="Tang L."/>
            <person name="Weissenberger G."/>
            <person name="Zhu Y."/>
            <person name="Hemphill L."/>
            <person name="Shang Y."/>
            <person name="Youmans B."/>
            <person name="Ayvaz T."/>
            <person name="Ross M."/>
            <person name="Santibanez J."/>
            <person name="Aqrawi P."/>
            <person name="Gross S."/>
            <person name="Joshi V."/>
            <person name="Fowler G."/>
            <person name="Nazareth L."/>
            <person name="Reid J."/>
            <person name="Worley K."/>
            <person name="Petrosino J."/>
            <person name="Highlander S."/>
            <person name="Gibbs R."/>
        </authorList>
    </citation>
    <scope>NUCLEOTIDE SEQUENCE [LARGE SCALE GENOMIC DNA]</scope>
    <source>
        <strain evidence="2">DSM 15952 / CCUG 50447 / LMG 22039 / TP 1.5</strain>
    </source>
</reference>
<organism evidence="1 2">
    <name type="scientific">Enterococcus italicus (strain DSM 15952 / CCUG 50447 / LMG 22039 / TP 1.5)</name>
    <dbReference type="NCBI Taxonomy" id="888064"/>
    <lineage>
        <taxon>Bacteria</taxon>
        <taxon>Bacillati</taxon>
        <taxon>Bacillota</taxon>
        <taxon>Bacilli</taxon>
        <taxon>Lactobacillales</taxon>
        <taxon>Enterococcaceae</taxon>
        <taxon>Enterococcus</taxon>
    </lineage>
</organism>
<evidence type="ECO:0008006" key="3">
    <source>
        <dbReference type="Google" id="ProtNLM"/>
    </source>
</evidence>
<comment type="caution">
    <text evidence="1">The sequence shown here is derived from an EMBL/GenBank/DDBJ whole genome shotgun (WGS) entry which is preliminary data.</text>
</comment>
<dbReference type="STRING" id="888064.HMPREF9088_0228"/>
<dbReference type="HOGENOM" id="CLU_2716196_0_0_9"/>
<proteinExistence type="predicted"/>
<gene>
    <name evidence="1" type="ORF">HMPREF9088_0228</name>
</gene>
<dbReference type="EMBL" id="AEPV01000004">
    <property type="protein sequence ID" value="EFU74998.1"/>
    <property type="molecule type" value="Genomic_DNA"/>
</dbReference>
<dbReference type="PATRIC" id="fig|888064.11.peg.1998"/>
<accession>E6LCY8</accession>
<evidence type="ECO:0000313" key="2">
    <source>
        <dbReference type="Proteomes" id="UP000010296"/>
    </source>
</evidence>
<keyword evidence="2" id="KW-1185">Reference proteome</keyword>